<protein>
    <submittedName>
        <fullName evidence="4">ABC transporter</fullName>
    </submittedName>
</protein>
<dbReference type="InterPro" id="IPR011009">
    <property type="entry name" value="Kinase-like_dom_sf"/>
</dbReference>
<keyword evidence="2" id="KW-0472">Membrane</keyword>
<dbReference type="AlphaFoldDB" id="A0A178IE81"/>
<keyword evidence="2" id="KW-0812">Transmembrane</keyword>
<dbReference type="InterPro" id="IPR050154">
    <property type="entry name" value="UbiB_kinase"/>
</dbReference>
<dbReference type="OrthoDB" id="9795390at2"/>
<feature type="domain" description="ABC1 atypical kinase-like" evidence="3">
    <location>
        <begin position="92"/>
        <end position="334"/>
    </location>
</feature>
<name>A0A178IE81_9BACT</name>
<organism evidence="4 5">
    <name type="scientific">Termitidicoccus mucosus</name>
    <dbReference type="NCBI Taxonomy" id="1184151"/>
    <lineage>
        <taxon>Bacteria</taxon>
        <taxon>Pseudomonadati</taxon>
        <taxon>Verrucomicrobiota</taxon>
        <taxon>Opitutia</taxon>
        <taxon>Opitutales</taxon>
        <taxon>Opitutaceae</taxon>
        <taxon>Termitidicoccus</taxon>
    </lineage>
</organism>
<dbReference type="PANTHER" id="PTHR10566:SF113">
    <property type="entry name" value="PROTEIN ACTIVITY OF BC1 COMPLEX KINASE 7, CHLOROPLASTIC"/>
    <property type="match status" value="1"/>
</dbReference>
<dbReference type="Proteomes" id="UP000078486">
    <property type="component" value="Unassembled WGS sequence"/>
</dbReference>
<evidence type="ECO:0000256" key="2">
    <source>
        <dbReference type="SAM" id="Phobius"/>
    </source>
</evidence>
<dbReference type="SUPFAM" id="SSF56112">
    <property type="entry name" value="Protein kinase-like (PK-like)"/>
    <property type="match status" value="1"/>
</dbReference>
<accession>A0A178IE81</accession>
<reference evidence="4 5" key="1">
    <citation type="submission" date="2016-01" db="EMBL/GenBank/DDBJ databases">
        <title>High potential of lignocellulose degradation of a new Verrucomicrobia species.</title>
        <authorList>
            <person name="Wang Y."/>
            <person name="Shi Y."/>
            <person name="Qiu Z."/>
            <person name="Liu S."/>
            <person name="Yang H."/>
        </authorList>
    </citation>
    <scope>NUCLEOTIDE SEQUENCE [LARGE SCALE GENOMIC DNA]</scope>
    <source>
        <strain evidence="4 5">TSB47</strain>
    </source>
</reference>
<dbReference type="PANTHER" id="PTHR10566">
    <property type="entry name" value="CHAPERONE-ACTIVITY OF BC1 COMPLEX CABC1 -RELATED"/>
    <property type="match status" value="1"/>
</dbReference>
<sequence>MKPFGVITHVGRAREIFTVLARHGFADLLDQLEPSDAWWRRLVPQRRGPQRPKWERTRLALEELGPTFVKAGQILSMRPDMLPQPLILELRKLQSHVAALPFSAMREVITTELEADIGEVFGEFNETPIASASIAQVYLAKLLDGREVAVKVQRPNLQKPVEEDLELLAWLAAQAHQRIASLQPYNVPSAVEEVRQGMLRELDFLNEVRNMRFFNAVNTMPDRVYAPWVAEHLCTRRVLVMERIGGEPITSVKIAPELRRRIARNGAESLMHQVLIGGFFHADPHAGNLLVTPDGRLCFLDWGLAGHLTRRLRYALADLFQAALGQDAERIVQITSALGDPDGGIDYRGMERDITLALRESFNSSLGHEEIGQAILKVLHVLGRNGINMTRDYSLMAKAVLSIEEAARTLDPGFELRTAARPVIVALKKERASPRALWKSTVQMFHSITNGVQELPAELYRIVRRVGRDDFSIKLQHRGLEDIDDAMKTAANRITLGVVIGSLIVGSSMMMTTQVRPYLFGYPALGVVGYLISAMLGLYVIWDIIRHGRHK</sequence>
<evidence type="ECO:0000256" key="1">
    <source>
        <dbReference type="ARBA" id="ARBA00009670"/>
    </source>
</evidence>
<evidence type="ECO:0000313" key="4">
    <source>
        <dbReference type="EMBL" id="OAM88324.1"/>
    </source>
</evidence>
<evidence type="ECO:0000313" key="5">
    <source>
        <dbReference type="Proteomes" id="UP000078486"/>
    </source>
</evidence>
<evidence type="ECO:0000259" key="3">
    <source>
        <dbReference type="Pfam" id="PF03109"/>
    </source>
</evidence>
<feature type="transmembrane region" description="Helical" evidence="2">
    <location>
        <begin position="519"/>
        <end position="542"/>
    </location>
</feature>
<keyword evidence="2" id="KW-1133">Transmembrane helix</keyword>
<proteinExistence type="inferred from homology"/>
<dbReference type="CDD" id="cd05121">
    <property type="entry name" value="ABC1_ADCK3-like"/>
    <property type="match status" value="1"/>
</dbReference>
<gene>
    <name evidence="4" type="ORF">AW736_19285</name>
</gene>
<comment type="caution">
    <text evidence="4">The sequence shown here is derived from an EMBL/GenBank/DDBJ whole genome shotgun (WGS) entry which is preliminary data.</text>
</comment>
<dbReference type="EMBL" id="LRRQ01000137">
    <property type="protein sequence ID" value="OAM88324.1"/>
    <property type="molecule type" value="Genomic_DNA"/>
</dbReference>
<keyword evidence="5" id="KW-1185">Reference proteome</keyword>
<dbReference type="RefSeq" id="WP_068771923.1">
    <property type="nucleotide sequence ID" value="NZ_CP109796.1"/>
</dbReference>
<dbReference type="InterPro" id="IPR004147">
    <property type="entry name" value="ABC1_dom"/>
</dbReference>
<comment type="similarity">
    <text evidence="1">Belongs to the protein kinase superfamily. ADCK protein kinase family.</text>
</comment>
<dbReference type="STRING" id="1184151.AW736_19285"/>
<dbReference type="Pfam" id="PF03109">
    <property type="entry name" value="ABC1"/>
    <property type="match status" value="1"/>
</dbReference>